<dbReference type="EMBL" id="OX465080">
    <property type="protein sequence ID" value="CAI9278980.1"/>
    <property type="molecule type" value="Genomic_DNA"/>
</dbReference>
<protein>
    <submittedName>
        <fullName evidence="1">Uncharacterized protein</fullName>
    </submittedName>
</protein>
<evidence type="ECO:0000313" key="2">
    <source>
        <dbReference type="Proteomes" id="UP001177003"/>
    </source>
</evidence>
<gene>
    <name evidence="1" type="ORF">LSALG_LOCUS18811</name>
</gene>
<accession>A0AA36E1W4</accession>
<keyword evidence="2" id="KW-1185">Reference proteome</keyword>
<name>A0AA36E1W4_LACSI</name>
<sequence>MGYGMIFTRQMLMWHTSSPVNTAPGARGCDVD</sequence>
<evidence type="ECO:0000313" key="1">
    <source>
        <dbReference type="EMBL" id="CAI9278980.1"/>
    </source>
</evidence>
<dbReference type="AlphaFoldDB" id="A0AA36E1W4"/>
<organism evidence="1 2">
    <name type="scientific">Lactuca saligna</name>
    <name type="common">Willowleaf lettuce</name>
    <dbReference type="NCBI Taxonomy" id="75948"/>
    <lineage>
        <taxon>Eukaryota</taxon>
        <taxon>Viridiplantae</taxon>
        <taxon>Streptophyta</taxon>
        <taxon>Embryophyta</taxon>
        <taxon>Tracheophyta</taxon>
        <taxon>Spermatophyta</taxon>
        <taxon>Magnoliopsida</taxon>
        <taxon>eudicotyledons</taxon>
        <taxon>Gunneridae</taxon>
        <taxon>Pentapetalae</taxon>
        <taxon>asterids</taxon>
        <taxon>campanulids</taxon>
        <taxon>Asterales</taxon>
        <taxon>Asteraceae</taxon>
        <taxon>Cichorioideae</taxon>
        <taxon>Cichorieae</taxon>
        <taxon>Lactucinae</taxon>
        <taxon>Lactuca</taxon>
    </lineage>
</organism>
<reference evidence="1" key="1">
    <citation type="submission" date="2023-04" db="EMBL/GenBank/DDBJ databases">
        <authorList>
            <person name="Vijverberg K."/>
            <person name="Xiong W."/>
            <person name="Schranz E."/>
        </authorList>
    </citation>
    <scope>NUCLEOTIDE SEQUENCE</scope>
</reference>
<proteinExistence type="predicted"/>
<dbReference type="Proteomes" id="UP001177003">
    <property type="component" value="Chromosome 4"/>
</dbReference>